<proteinExistence type="predicted"/>
<dbReference type="GO" id="GO:0003700">
    <property type="term" value="F:DNA-binding transcription factor activity"/>
    <property type="evidence" value="ECO:0007669"/>
    <property type="project" value="InterPro"/>
</dbReference>
<evidence type="ECO:0000259" key="4">
    <source>
        <dbReference type="PROSITE" id="PS01124"/>
    </source>
</evidence>
<dbReference type="PROSITE" id="PS00041">
    <property type="entry name" value="HTH_ARAC_FAMILY_1"/>
    <property type="match status" value="1"/>
</dbReference>
<dbReference type="PANTHER" id="PTHR43280">
    <property type="entry name" value="ARAC-FAMILY TRANSCRIPTIONAL REGULATOR"/>
    <property type="match status" value="1"/>
</dbReference>
<dbReference type="GO" id="GO:0043565">
    <property type="term" value="F:sequence-specific DNA binding"/>
    <property type="evidence" value="ECO:0007669"/>
    <property type="project" value="InterPro"/>
</dbReference>
<dbReference type="SMART" id="SM00342">
    <property type="entry name" value="HTH_ARAC"/>
    <property type="match status" value="1"/>
</dbReference>
<dbReference type="SUPFAM" id="SSF46689">
    <property type="entry name" value="Homeodomain-like"/>
    <property type="match status" value="1"/>
</dbReference>
<dbReference type="InterPro" id="IPR018062">
    <property type="entry name" value="HTH_AraC-typ_CS"/>
</dbReference>
<dbReference type="InterPro" id="IPR018060">
    <property type="entry name" value="HTH_AraC"/>
</dbReference>
<dbReference type="Gene3D" id="1.10.10.60">
    <property type="entry name" value="Homeodomain-like"/>
    <property type="match status" value="1"/>
</dbReference>
<dbReference type="RefSeq" id="WP_151666673.1">
    <property type="nucleotide sequence ID" value="NZ_WBVO01000002.1"/>
</dbReference>
<dbReference type="Pfam" id="PF12833">
    <property type="entry name" value="HTH_18"/>
    <property type="match status" value="1"/>
</dbReference>
<dbReference type="InterPro" id="IPR003313">
    <property type="entry name" value="AraC-bd"/>
</dbReference>
<comment type="caution">
    <text evidence="5">The sequence shown here is derived from an EMBL/GenBank/DDBJ whole genome shotgun (WGS) entry which is preliminary data.</text>
</comment>
<dbReference type="SUPFAM" id="SSF51215">
    <property type="entry name" value="Regulatory protein AraC"/>
    <property type="match status" value="1"/>
</dbReference>
<dbReference type="Gene3D" id="2.60.120.10">
    <property type="entry name" value="Jelly Rolls"/>
    <property type="match status" value="1"/>
</dbReference>
<gene>
    <name evidence="5" type="ORF">F8C67_04815</name>
</gene>
<organism evidence="5 6">
    <name type="scientific">Phaeocystidibacter luteus</name>
    <dbReference type="NCBI Taxonomy" id="911197"/>
    <lineage>
        <taxon>Bacteria</taxon>
        <taxon>Pseudomonadati</taxon>
        <taxon>Bacteroidota</taxon>
        <taxon>Flavobacteriia</taxon>
        <taxon>Flavobacteriales</taxon>
        <taxon>Phaeocystidibacteraceae</taxon>
        <taxon>Phaeocystidibacter</taxon>
    </lineage>
</organism>
<dbReference type="Pfam" id="PF02311">
    <property type="entry name" value="AraC_binding"/>
    <property type="match status" value="1"/>
</dbReference>
<dbReference type="InterPro" id="IPR020449">
    <property type="entry name" value="Tscrpt_reg_AraC-type_HTH"/>
</dbReference>
<dbReference type="AlphaFoldDB" id="A0A6N6RI52"/>
<accession>A0A6N6RI52</accession>
<keyword evidence="6" id="KW-1185">Reference proteome</keyword>
<dbReference type="PRINTS" id="PR00032">
    <property type="entry name" value="HTHARAC"/>
</dbReference>
<dbReference type="PROSITE" id="PS01124">
    <property type="entry name" value="HTH_ARAC_FAMILY_2"/>
    <property type="match status" value="1"/>
</dbReference>
<dbReference type="InterPro" id="IPR037923">
    <property type="entry name" value="HTH-like"/>
</dbReference>
<keyword evidence="1" id="KW-0805">Transcription regulation</keyword>
<feature type="domain" description="HTH araC/xylS-type" evidence="4">
    <location>
        <begin position="202"/>
        <end position="300"/>
    </location>
</feature>
<name>A0A6N6RI52_9FLAO</name>
<reference evidence="5 6" key="1">
    <citation type="submission" date="2019-09" db="EMBL/GenBank/DDBJ databases">
        <title>Genomes of family Cryomorphaceae.</title>
        <authorList>
            <person name="Bowman J.P."/>
        </authorList>
    </citation>
    <scope>NUCLEOTIDE SEQUENCE [LARGE SCALE GENOMIC DNA]</scope>
    <source>
        <strain evidence="5 6">LMG 25704</strain>
    </source>
</reference>
<evidence type="ECO:0000256" key="2">
    <source>
        <dbReference type="ARBA" id="ARBA00023125"/>
    </source>
</evidence>
<dbReference type="Proteomes" id="UP000468650">
    <property type="component" value="Unassembled WGS sequence"/>
</dbReference>
<dbReference type="EMBL" id="WBVO01000002">
    <property type="protein sequence ID" value="KAB2814005.1"/>
    <property type="molecule type" value="Genomic_DNA"/>
</dbReference>
<keyword evidence="3" id="KW-0804">Transcription</keyword>
<evidence type="ECO:0000256" key="1">
    <source>
        <dbReference type="ARBA" id="ARBA00023015"/>
    </source>
</evidence>
<dbReference type="OrthoDB" id="1096411at2"/>
<dbReference type="InterPro" id="IPR009057">
    <property type="entry name" value="Homeodomain-like_sf"/>
</dbReference>
<evidence type="ECO:0000256" key="3">
    <source>
        <dbReference type="ARBA" id="ARBA00023163"/>
    </source>
</evidence>
<dbReference type="PANTHER" id="PTHR43280:SF32">
    <property type="entry name" value="TRANSCRIPTIONAL REGULATORY PROTEIN"/>
    <property type="match status" value="1"/>
</dbReference>
<evidence type="ECO:0000313" key="5">
    <source>
        <dbReference type="EMBL" id="KAB2814005.1"/>
    </source>
</evidence>
<keyword evidence="2" id="KW-0238">DNA-binding</keyword>
<evidence type="ECO:0000313" key="6">
    <source>
        <dbReference type="Proteomes" id="UP000468650"/>
    </source>
</evidence>
<dbReference type="InterPro" id="IPR014710">
    <property type="entry name" value="RmlC-like_jellyroll"/>
</dbReference>
<protein>
    <submittedName>
        <fullName evidence="5">AraC family transcriptional regulator</fullName>
    </submittedName>
</protein>
<sequence length="304" mass="34954">MKPSIKTYKSEDFRKEYLNDDPELNRLFEKSIVDFFCLRVEDLIEGVLKPIKPSREESHTIIYITEGSYKTKIGFEEYTVEAGNVLVIQAGTVFSVEHIITKNKGFTCHFHPDLLEGRFGNRSLVSEFEFLEVGHPSVVNVDHHSKGAVDNVFERLVREFRSVDKPNPQIIQSYLYALLSELNVLFGLNSYKERNSFIRIVSKLKSLAHTHAQKNLKVSDFAELMNLSPNHLNKAVKAITTNSASQLIDEVKMIESKYLLYQSDLSISEISFEMGFSDPSYFTRFFKKKEGIAPSEFRKMIEKS</sequence>